<organism evidence="1 2">
    <name type="scientific">Nephila pilipes</name>
    <name type="common">Giant wood spider</name>
    <name type="synonym">Nephila maculata</name>
    <dbReference type="NCBI Taxonomy" id="299642"/>
    <lineage>
        <taxon>Eukaryota</taxon>
        <taxon>Metazoa</taxon>
        <taxon>Ecdysozoa</taxon>
        <taxon>Arthropoda</taxon>
        <taxon>Chelicerata</taxon>
        <taxon>Arachnida</taxon>
        <taxon>Araneae</taxon>
        <taxon>Araneomorphae</taxon>
        <taxon>Entelegynae</taxon>
        <taxon>Araneoidea</taxon>
        <taxon>Nephilidae</taxon>
        <taxon>Nephila</taxon>
    </lineage>
</organism>
<gene>
    <name evidence="1" type="ORF">NPIL_128281</name>
</gene>
<keyword evidence="2" id="KW-1185">Reference proteome</keyword>
<reference evidence="1" key="1">
    <citation type="submission" date="2020-08" db="EMBL/GenBank/DDBJ databases">
        <title>Multicomponent nature underlies the extraordinary mechanical properties of spider dragline silk.</title>
        <authorList>
            <person name="Kono N."/>
            <person name="Nakamura H."/>
            <person name="Mori M."/>
            <person name="Yoshida Y."/>
            <person name="Ohtoshi R."/>
            <person name="Malay A.D."/>
            <person name="Moran D.A.P."/>
            <person name="Tomita M."/>
            <person name="Numata K."/>
            <person name="Arakawa K."/>
        </authorList>
    </citation>
    <scope>NUCLEOTIDE SEQUENCE</scope>
</reference>
<dbReference type="EMBL" id="BMAW01028832">
    <property type="protein sequence ID" value="GFU09346.1"/>
    <property type="molecule type" value="Genomic_DNA"/>
</dbReference>
<proteinExistence type="predicted"/>
<evidence type="ECO:0000313" key="2">
    <source>
        <dbReference type="Proteomes" id="UP000887013"/>
    </source>
</evidence>
<name>A0A8X6QB30_NEPPI</name>
<sequence length="144" mass="16517">MAEVEPHRYLQFMTRVMGFTNSDSVKTLKTSFGPHYYSVEIPSLISKCNVRFKLWDSSSGIIKIIMTIYKILSAYQLPLYGKDYPLVFVMLQQELHVILVEEHWSAPFPICDVVPKIAIIDLIHPAGIQWVSQQANPISENPHQ</sequence>
<comment type="caution">
    <text evidence="1">The sequence shown here is derived from an EMBL/GenBank/DDBJ whole genome shotgun (WGS) entry which is preliminary data.</text>
</comment>
<evidence type="ECO:0000313" key="1">
    <source>
        <dbReference type="EMBL" id="GFU09346.1"/>
    </source>
</evidence>
<accession>A0A8X6QB30</accession>
<dbReference type="Proteomes" id="UP000887013">
    <property type="component" value="Unassembled WGS sequence"/>
</dbReference>
<protein>
    <submittedName>
        <fullName evidence="1">Uncharacterized protein</fullName>
    </submittedName>
</protein>
<dbReference type="AlphaFoldDB" id="A0A8X6QB30"/>